<dbReference type="AlphaFoldDB" id="A0A9J2PIJ3"/>
<evidence type="ECO:0000313" key="3">
    <source>
        <dbReference type="WBParaSite" id="ALUE_0000940601-mRNA-1"/>
    </source>
</evidence>
<keyword evidence="2" id="KW-1185">Reference proteome</keyword>
<evidence type="ECO:0000256" key="1">
    <source>
        <dbReference type="SAM" id="MobiDB-lite"/>
    </source>
</evidence>
<accession>A0A9J2PIJ3</accession>
<feature type="region of interest" description="Disordered" evidence="1">
    <location>
        <begin position="307"/>
        <end position="333"/>
    </location>
</feature>
<name>A0A9J2PIJ3_ASCLU</name>
<sequence length="519" mass="55789">MDPVTGQHYLVPSGPPQHHPNIFYQPVYYSPTPTQPIYYQSFATGAQGAYIMASPIASTHRGAVPILPPHAIAQHFAATPPSTVPASLSGGYASSIADSEDPRNSEAAGSLFLVIEDANISDHCRSMRTIRPPFNIDLIYKTKRTARQMPKFKDSYSINVDLAADGTDGVGAQSPPSSPPFAASHSAVLMQSLTSMAVHEPVAARQDGSCQTGNKTSSLYAEPRPEHLGVVSQRTPLFGAAPSWWGDEQKPLRDGDGENVHTDVEINGGHNPSKSPSAGGSDAQVAAASDTEVVTSARIKQLRYVDSAASDHGHNPSKSPSAGGSDAQVAAASDTEVVTSARIKQLRYVDSAASDQEQSSPAGSGVRRTFKPVRMDIDLNKPFEDEELKKKEEKTKVISGTKRREQPMFHRFFSGFNGAPELLAATGQGEVKKEIDALSEAGTILSVCSILHNIIESAEACRIIYEKDRQLDQMVTSQHNDSDDDSDSGSRSGISAVEEGEREKRDELAKRADKFAYIE</sequence>
<feature type="region of interest" description="Disordered" evidence="1">
    <location>
        <begin position="349"/>
        <end position="370"/>
    </location>
</feature>
<reference evidence="3" key="1">
    <citation type="submission" date="2023-03" db="UniProtKB">
        <authorList>
            <consortium name="WormBaseParasite"/>
        </authorList>
    </citation>
    <scope>IDENTIFICATION</scope>
</reference>
<protein>
    <submittedName>
        <fullName evidence="3">BESS domain-containing protein</fullName>
    </submittedName>
</protein>
<feature type="compositionally biased region" description="Basic and acidic residues" evidence="1">
    <location>
        <begin position="247"/>
        <end position="264"/>
    </location>
</feature>
<dbReference type="Proteomes" id="UP000036681">
    <property type="component" value="Unplaced"/>
</dbReference>
<organism evidence="2 3">
    <name type="scientific">Ascaris lumbricoides</name>
    <name type="common">Giant roundworm</name>
    <dbReference type="NCBI Taxonomy" id="6252"/>
    <lineage>
        <taxon>Eukaryota</taxon>
        <taxon>Metazoa</taxon>
        <taxon>Ecdysozoa</taxon>
        <taxon>Nematoda</taxon>
        <taxon>Chromadorea</taxon>
        <taxon>Rhabditida</taxon>
        <taxon>Spirurina</taxon>
        <taxon>Ascaridomorpha</taxon>
        <taxon>Ascaridoidea</taxon>
        <taxon>Ascarididae</taxon>
        <taxon>Ascaris</taxon>
    </lineage>
</organism>
<feature type="compositionally biased region" description="Polar residues" evidence="1">
    <location>
        <begin position="208"/>
        <end position="219"/>
    </location>
</feature>
<feature type="region of interest" description="Disordered" evidence="1">
    <location>
        <begin position="474"/>
        <end position="507"/>
    </location>
</feature>
<evidence type="ECO:0000313" key="2">
    <source>
        <dbReference type="Proteomes" id="UP000036681"/>
    </source>
</evidence>
<feature type="region of interest" description="Disordered" evidence="1">
    <location>
        <begin position="204"/>
        <end position="289"/>
    </location>
</feature>
<feature type="compositionally biased region" description="Polar residues" evidence="1">
    <location>
        <begin position="353"/>
        <end position="362"/>
    </location>
</feature>
<proteinExistence type="predicted"/>
<dbReference type="WBParaSite" id="ALUE_0000940601-mRNA-1">
    <property type="protein sequence ID" value="ALUE_0000940601-mRNA-1"/>
    <property type="gene ID" value="ALUE_0000940601"/>
</dbReference>